<feature type="domain" description="Trypsin-co-occurring" evidence="1">
    <location>
        <begin position="15"/>
        <end position="106"/>
    </location>
</feature>
<dbReference type="Proteomes" id="UP000629098">
    <property type="component" value="Unassembled WGS sequence"/>
</dbReference>
<dbReference type="NCBIfam" id="NF041216">
    <property type="entry name" value="CU044_2847_fam"/>
    <property type="match status" value="1"/>
</dbReference>
<dbReference type="InterPro" id="IPR045794">
    <property type="entry name" value="Trypco1"/>
</dbReference>
<evidence type="ECO:0000259" key="1">
    <source>
        <dbReference type="Pfam" id="PF19493"/>
    </source>
</evidence>
<evidence type="ECO:0000313" key="3">
    <source>
        <dbReference type="Proteomes" id="UP000629098"/>
    </source>
</evidence>
<dbReference type="EMBL" id="JACXAE010000057">
    <property type="protein sequence ID" value="MBD2773623.1"/>
    <property type="molecule type" value="Genomic_DNA"/>
</dbReference>
<name>A0A8J6XTL7_9CYAN</name>
<protein>
    <recommendedName>
        <fullName evidence="1">Trypsin-co-occurring domain-containing protein</fullName>
    </recommendedName>
</protein>
<organism evidence="2 3">
    <name type="scientific">Iningainema tapete BLCC-T55</name>
    <dbReference type="NCBI Taxonomy" id="2748662"/>
    <lineage>
        <taxon>Bacteria</taxon>
        <taxon>Bacillati</taxon>
        <taxon>Cyanobacteriota</taxon>
        <taxon>Cyanophyceae</taxon>
        <taxon>Nostocales</taxon>
        <taxon>Scytonemataceae</taxon>
        <taxon>Iningainema tapete</taxon>
    </lineage>
</organism>
<evidence type="ECO:0000313" key="2">
    <source>
        <dbReference type="EMBL" id="MBD2773623.1"/>
    </source>
</evidence>
<sequence>MSEVQRLIVKQDDQEYEIYVESKTAADLPEEEEPGYRDVLPTVNIQEFHDKLRGYTRLALGAFKNLPEAEEVTIKFGIKLGGKVGIPILVEGSSEGNFEIEVKCKFPDKHQNLGGSSNR</sequence>
<keyword evidence="3" id="KW-1185">Reference proteome</keyword>
<reference evidence="2" key="1">
    <citation type="submission" date="2020-09" db="EMBL/GenBank/DDBJ databases">
        <title>Iningainema tapete sp. nov. (Scytonemataceae, Cyanobacteria) from greenhouses in central Florida (USA) produces two types of nodularin with biosynthetic potential for microcystin-LR and anabaenopeptins.</title>
        <authorList>
            <person name="Berthold D.E."/>
            <person name="Lefler F.W."/>
            <person name="Huang I.-S."/>
            <person name="Abdulla H."/>
            <person name="Zimba P.V."/>
            <person name="Laughinghouse H.D. IV."/>
        </authorList>
    </citation>
    <scope>NUCLEOTIDE SEQUENCE</scope>
    <source>
        <strain evidence="2">BLCCT55</strain>
    </source>
</reference>
<comment type="caution">
    <text evidence="2">The sequence shown here is derived from an EMBL/GenBank/DDBJ whole genome shotgun (WGS) entry which is preliminary data.</text>
</comment>
<accession>A0A8J6XTL7</accession>
<proteinExistence type="predicted"/>
<dbReference type="AlphaFoldDB" id="A0A8J6XTL7"/>
<dbReference type="Pfam" id="PF19493">
    <property type="entry name" value="Trypco1"/>
    <property type="match status" value="1"/>
</dbReference>
<gene>
    <name evidence="2" type="ORF">ICL16_16470</name>
</gene>